<proteinExistence type="predicted"/>
<keyword evidence="2" id="KW-1185">Reference proteome</keyword>
<accession>A0A9P6C0V6</accession>
<evidence type="ECO:0008006" key="3">
    <source>
        <dbReference type="Google" id="ProtNLM"/>
    </source>
</evidence>
<comment type="caution">
    <text evidence="1">The sequence shown here is derived from an EMBL/GenBank/DDBJ whole genome shotgun (WGS) entry which is preliminary data.</text>
</comment>
<evidence type="ECO:0000313" key="1">
    <source>
        <dbReference type="EMBL" id="KAF9444969.1"/>
    </source>
</evidence>
<dbReference type="AlphaFoldDB" id="A0A9P6C0V6"/>
<dbReference type="Proteomes" id="UP000807342">
    <property type="component" value="Unassembled WGS sequence"/>
</dbReference>
<evidence type="ECO:0000313" key="2">
    <source>
        <dbReference type="Proteomes" id="UP000807342"/>
    </source>
</evidence>
<name>A0A9P6C0V6_9AGAR</name>
<gene>
    <name evidence="1" type="ORF">P691DRAFT_621036</name>
</gene>
<reference evidence="1" key="1">
    <citation type="submission" date="2020-11" db="EMBL/GenBank/DDBJ databases">
        <authorList>
            <consortium name="DOE Joint Genome Institute"/>
            <person name="Ahrendt S."/>
            <person name="Riley R."/>
            <person name="Andreopoulos W."/>
            <person name="Labutti K."/>
            <person name="Pangilinan J."/>
            <person name="Ruiz-Duenas F.J."/>
            <person name="Barrasa J.M."/>
            <person name="Sanchez-Garcia M."/>
            <person name="Camarero S."/>
            <person name="Miyauchi S."/>
            <person name="Serrano A."/>
            <person name="Linde D."/>
            <person name="Babiker R."/>
            <person name="Drula E."/>
            <person name="Ayuso-Fernandez I."/>
            <person name="Pacheco R."/>
            <person name="Padilla G."/>
            <person name="Ferreira P."/>
            <person name="Barriuso J."/>
            <person name="Kellner H."/>
            <person name="Castanera R."/>
            <person name="Alfaro M."/>
            <person name="Ramirez L."/>
            <person name="Pisabarro A.G."/>
            <person name="Kuo A."/>
            <person name="Tritt A."/>
            <person name="Lipzen A."/>
            <person name="He G."/>
            <person name="Yan M."/>
            <person name="Ng V."/>
            <person name="Cullen D."/>
            <person name="Martin F."/>
            <person name="Rosso M.-N."/>
            <person name="Henrissat B."/>
            <person name="Hibbett D."/>
            <person name="Martinez A.T."/>
            <person name="Grigoriev I.V."/>
        </authorList>
    </citation>
    <scope>NUCLEOTIDE SEQUENCE</scope>
    <source>
        <strain evidence="1">MF-IS2</strain>
    </source>
</reference>
<protein>
    <recommendedName>
        <fullName evidence="3">Gag-like protein</fullName>
    </recommendedName>
</protein>
<sequence>SDTANLYINLWDSQSGTRAKMLINHTINFVLIKGVKVHTSTPQCRRCWKWGHTTDMCHHPAIRCPICAGPHTEANHRSIAGCCHGNPKASPPIPPTPAGEPCPHLRACVNCGAQHAANSQRCSYWRHRFNRTWLKER</sequence>
<dbReference type="EMBL" id="MU151334">
    <property type="protein sequence ID" value="KAF9444969.1"/>
    <property type="molecule type" value="Genomic_DNA"/>
</dbReference>
<organism evidence="1 2">
    <name type="scientific">Macrolepiota fuliginosa MF-IS2</name>
    <dbReference type="NCBI Taxonomy" id="1400762"/>
    <lineage>
        <taxon>Eukaryota</taxon>
        <taxon>Fungi</taxon>
        <taxon>Dikarya</taxon>
        <taxon>Basidiomycota</taxon>
        <taxon>Agaricomycotina</taxon>
        <taxon>Agaricomycetes</taxon>
        <taxon>Agaricomycetidae</taxon>
        <taxon>Agaricales</taxon>
        <taxon>Agaricineae</taxon>
        <taxon>Agaricaceae</taxon>
        <taxon>Macrolepiota</taxon>
    </lineage>
</organism>
<feature type="non-terminal residue" evidence="1">
    <location>
        <position position="1"/>
    </location>
</feature>
<dbReference type="OrthoDB" id="2997340at2759"/>
<feature type="non-terminal residue" evidence="1">
    <location>
        <position position="137"/>
    </location>
</feature>